<evidence type="ECO:0000256" key="16">
    <source>
        <dbReference type="ARBA" id="ARBA00022824"/>
    </source>
</evidence>
<dbReference type="InterPro" id="IPR011029">
    <property type="entry name" value="DEATH-like_dom_sf"/>
</dbReference>
<dbReference type="EMBL" id="AFYH01196753">
    <property type="status" value="NOT_ANNOTATED_CDS"/>
    <property type="molecule type" value="Genomic_DNA"/>
</dbReference>
<dbReference type="STRING" id="7897.ENSLACP00000004499"/>
<evidence type="ECO:0000256" key="24">
    <source>
        <dbReference type="ARBA" id="ARBA00071069"/>
    </source>
</evidence>
<evidence type="ECO:0000256" key="11">
    <source>
        <dbReference type="ARBA" id="ARBA00022588"/>
    </source>
</evidence>
<keyword evidence="14" id="KW-0547">Nucleotide-binding</keyword>
<dbReference type="InterPro" id="IPR042149">
    <property type="entry name" value="CARD_RIP2"/>
</dbReference>
<evidence type="ECO:0000256" key="18">
    <source>
        <dbReference type="ARBA" id="ARBA00022843"/>
    </source>
</evidence>
<keyword evidence="9" id="KW-0723">Serine/threonine-protein kinase</keyword>
<dbReference type="InParanoid" id="H3A4C8"/>
<dbReference type="InterPro" id="IPR051681">
    <property type="entry name" value="Ser/Thr_Kinases-Pseudokinases"/>
</dbReference>
<comment type="catalytic activity">
    <reaction evidence="22">
        <text>L-threonyl-[protein] + ATP = O-phospho-L-threonyl-[protein] + ADP + H(+)</text>
        <dbReference type="Rhea" id="RHEA:46608"/>
        <dbReference type="Rhea" id="RHEA-COMP:11060"/>
        <dbReference type="Rhea" id="RHEA-COMP:11605"/>
        <dbReference type="ChEBI" id="CHEBI:15378"/>
        <dbReference type="ChEBI" id="CHEBI:30013"/>
        <dbReference type="ChEBI" id="CHEBI:30616"/>
        <dbReference type="ChEBI" id="CHEBI:61977"/>
        <dbReference type="ChEBI" id="CHEBI:456216"/>
        <dbReference type="EC" id="2.7.11.1"/>
    </reaction>
</comment>
<dbReference type="GO" id="GO:0080090">
    <property type="term" value="P:regulation of primary metabolic process"/>
    <property type="evidence" value="ECO:0007669"/>
    <property type="project" value="UniProtKB-ARBA"/>
</dbReference>
<dbReference type="GO" id="GO:0002250">
    <property type="term" value="P:adaptive immune response"/>
    <property type="evidence" value="ECO:0007669"/>
    <property type="project" value="UniProtKB-KW"/>
</dbReference>
<dbReference type="Pfam" id="PF00619">
    <property type="entry name" value="CARD"/>
    <property type="match status" value="1"/>
</dbReference>
<keyword evidence="30" id="KW-1185">Reference proteome</keyword>
<dbReference type="GO" id="GO:0005829">
    <property type="term" value="C:cytosol"/>
    <property type="evidence" value="ECO:0007669"/>
    <property type="project" value="UniProtKB-ARBA"/>
</dbReference>
<comment type="similarity">
    <text evidence="4">Belongs to the protein kinase superfamily. TKL Ser/Thr protein kinase family.</text>
</comment>
<dbReference type="EMBL" id="AFYH01196759">
    <property type="status" value="NOT_ANNOTATED_CDS"/>
    <property type="molecule type" value="Genomic_DNA"/>
</dbReference>
<dbReference type="PROSITE" id="PS00108">
    <property type="entry name" value="PROTEIN_KINASE_ST"/>
    <property type="match status" value="1"/>
</dbReference>
<dbReference type="EMBL" id="AFYH01196756">
    <property type="status" value="NOT_ANNOTATED_CDS"/>
    <property type="molecule type" value="Genomic_DNA"/>
</dbReference>
<dbReference type="GO" id="GO:0042742">
    <property type="term" value="P:defense response to bacterium"/>
    <property type="evidence" value="ECO:0007669"/>
    <property type="project" value="UniProtKB-ARBA"/>
</dbReference>
<evidence type="ECO:0000256" key="22">
    <source>
        <dbReference type="ARBA" id="ARBA00047899"/>
    </source>
</evidence>
<evidence type="ECO:0000259" key="28">
    <source>
        <dbReference type="PROSITE" id="PS50209"/>
    </source>
</evidence>
<dbReference type="GO" id="GO:0140895">
    <property type="term" value="P:cell surface toll-like receptor signaling pathway"/>
    <property type="evidence" value="ECO:0007669"/>
    <property type="project" value="UniProtKB-ARBA"/>
</dbReference>
<dbReference type="GO" id="GO:0045087">
    <property type="term" value="P:innate immune response"/>
    <property type="evidence" value="ECO:0007669"/>
    <property type="project" value="UniProtKB-KW"/>
</dbReference>
<dbReference type="PROSITE" id="PS50011">
    <property type="entry name" value="PROTEIN_KINASE_DOM"/>
    <property type="match status" value="1"/>
</dbReference>
<evidence type="ECO:0000256" key="19">
    <source>
        <dbReference type="ARBA" id="ARBA00022859"/>
    </source>
</evidence>
<evidence type="ECO:0000256" key="21">
    <source>
        <dbReference type="ARBA" id="ARBA00023136"/>
    </source>
</evidence>
<evidence type="ECO:0000256" key="3">
    <source>
        <dbReference type="ARBA" id="ARBA00004496"/>
    </source>
</evidence>
<organism evidence="29 30">
    <name type="scientific">Latimeria chalumnae</name>
    <name type="common">Coelacanth</name>
    <dbReference type="NCBI Taxonomy" id="7897"/>
    <lineage>
        <taxon>Eukaryota</taxon>
        <taxon>Metazoa</taxon>
        <taxon>Chordata</taxon>
        <taxon>Craniata</taxon>
        <taxon>Vertebrata</taxon>
        <taxon>Euteleostomi</taxon>
        <taxon>Coelacanthiformes</taxon>
        <taxon>Coelacanthidae</taxon>
        <taxon>Latimeria</taxon>
    </lineage>
</organism>
<keyword evidence="16" id="KW-0256">Endoplasmic reticulum</keyword>
<evidence type="ECO:0000313" key="30">
    <source>
        <dbReference type="Proteomes" id="UP000008672"/>
    </source>
</evidence>
<dbReference type="GO" id="GO:0001819">
    <property type="term" value="P:positive regulation of cytokine production"/>
    <property type="evidence" value="ECO:0007669"/>
    <property type="project" value="UniProtKB-ARBA"/>
</dbReference>
<keyword evidence="11" id="KW-0399">Innate immunity</keyword>
<dbReference type="SUPFAM" id="SSF56112">
    <property type="entry name" value="Protein kinase-like (PK-like)"/>
    <property type="match status" value="1"/>
</dbReference>
<dbReference type="GO" id="GO:0043123">
    <property type="term" value="P:positive regulation of canonical NF-kappaB signal transduction"/>
    <property type="evidence" value="ECO:0007669"/>
    <property type="project" value="UniProtKB-ARBA"/>
</dbReference>
<gene>
    <name evidence="29" type="primary">RIPK2</name>
</gene>
<dbReference type="eggNOG" id="KOG0192">
    <property type="taxonomic scope" value="Eukaryota"/>
</dbReference>
<evidence type="ECO:0000256" key="17">
    <source>
        <dbReference type="ARBA" id="ARBA00022840"/>
    </source>
</evidence>
<dbReference type="PANTHER" id="PTHR44329">
    <property type="entry name" value="SERINE/THREONINE-PROTEIN KINASE TNNI3K-RELATED"/>
    <property type="match status" value="1"/>
</dbReference>
<reference evidence="29" key="2">
    <citation type="submission" date="2025-08" db="UniProtKB">
        <authorList>
            <consortium name="Ensembl"/>
        </authorList>
    </citation>
    <scope>IDENTIFICATION</scope>
</reference>
<evidence type="ECO:0000256" key="9">
    <source>
        <dbReference type="ARBA" id="ARBA00022527"/>
    </source>
</evidence>
<keyword evidence="6" id="KW-1003">Cell membrane</keyword>
<dbReference type="GO" id="GO:0071225">
    <property type="term" value="P:cellular response to muramyl dipeptide"/>
    <property type="evidence" value="ECO:0007669"/>
    <property type="project" value="UniProtKB-ARBA"/>
</dbReference>
<dbReference type="Bgee" id="ENSLACG00000004004">
    <property type="expression patterns" value="Expressed in pelvic fin"/>
</dbReference>
<dbReference type="InterPro" id="IPR008271">
    <property type="entry name" value="Ser/Thr_kinase_AS"/>
</dbReference>
<dbReference type="EMBL" id="AFYH01196757">
    <property type="status" value="NOT_ANNOTATED_CDS"/>
    <property type="molecule type" value="Genomic_DNA"/>
</dbReference>
<keyword evidence="17" id="KW-0067">ATP-binding</keyword>
<evidence type="ECO:0000256" key="10">
    <source>
        <dbReference type="ARBA" id="ARBA00022553"/>
    </source>
</evidence>
<dbReference type="GO" id="GO:0070427">
    <property type="term" value="P:nucleotide-binding oligomerization domain containing 1 signaling pathway"/>
    <property type="evidence" value="ECO:0007669"/>
    <property type="project" value="UniProtKB-ARBA"/>
</dbReference>
<dbReference type="SUPFAM" id="SSF47986">
    <property type="entry name" value="DEATH domain"/>
    <property type="match status" value="1"/>
</dbReference>
<dbReference type="InterPro" id="IPR001315">
    <property type="entry name" value="CARD"/>
</dbReference>
<name>H3A4C8_LATCH</name>
<dbReference type="AlphaFoldDB" id="H3A4C8"/>
<dbReference type="PANTHER" id="PTHR44329:SF9">
    <property type="entry name" value="RECEPTOR-INTERACTING SERINE_THREONINE-PROTEIN KINASE 2"/>
    <property type="match status" value="1"/>
</dbReference>
<evidence type="ECO:0000256" key="1">
    <source>
        <dbReference type="ARBA" id="ARBA00004202"/>
    </source>
</evidence>
<accession>H3A4C8</accession>
<dbReference type="HOGENOM" id="CLU_000288_7_35_1"/>
<comment type="catalytic activity">
    <reaction evidence="23">
        <text>L-seryl-[protein] + ATP = O-phospho-L-seryl-[protein] + ADP + H(+)</text>
        <dbReference type="Rhea" id="RHEA:17989"/>
        <dbReference type="Rhea" id="RHEA-COMP:9863"/>
        <dbReference type="Rhea" id="RHEA-COMP:11604"/>
        <dbReference type="ChEBI" id="CHEBI:15378"/>
        <dbReference type="ChEBI" id="CHEBI:29999"/>
        <dbReference type="ChEBI" id="CHEBI:30616"/>
        <dbReference type="ChEBI" id="CHEBI:83421"/>
        <dbReference type="ChEBI" id="CHEBI:456216"/>
        <dbReference type="EC" id="2.7.11.1"/>
    </reaction>
</comment>
<dbReference type="GO" id="GO:0070431">
    <property type="term" value="P:nucleotide-binding oligomerization domain containing 2 signaling pathway"/>
    <property type="evidence" value="ECO:0007669"/>
    <property type="project" value="UniProtKB-ARBA"/>
</dbReference>
<keyword evidence="20" id="KW-1064">Adaptive immunity</keyword>
<keyword evidence="15" id="KW-0418">Kinase</keyword>
<dbReference type="EMBL" id="AFYH01196754">
    <property type="status" value="NOT_ANNOTATED_CDS"/>
    <property type="molecule type" value="Genomic_DNA"/>
</dbReference>
<evidence type="ECO:0000256" key="2">
    <source>
        <dbReference type="ARBA" id="ARBA00004240"/>
    </source>
</evidence>
<evidence type="ECO:0000256" key="6">
    <source>
        <dbReference type="ARBA" id="ARBA00022475"/>
    </source>
</evidence>
<dbReference type="EMBL" id="AFYH01196758">
    <property type="status" value="NOT_ANNOTATED_CDS"/>
    <property type="molecule type" value="Genomic_DNA"/>
</dbReference>
<dbReference type="GO" id="GO:0042981">
    <property type="term" value="P:regulation of apoptotic process"/>
    <property type="evidence" value="ECO:0007669"/>
    <property type="project" value="InterPro"/>
</dbReference>
<feature type="region of interest" description="Disordered" evidence="26">
    <location>
        <begin position="414"/>
        <end position="442"/>
    </location>
</feature>
<keyword evidence="12" id="KW-0808">Transferase</keyword>
<keyword evidence="13" id="KW-0053">Apoptosis</keyword>
<keyword evidence="10" id="KW-0597">Phosphoprotein</keyword>
<feature type="domain" description="Protein kinase" evidence="27">
    <location>
        <begin position="28"/>
        <end position="304"/>
    </location>
</feature>
<dbReference type="GO" id="GO:0005524">
    <property type="term" value="F:ATP binding"/>
    <property type="evidence" value="ECO:0007669"/>
    <property type="project" value="UniProtKB-KW"/>
</dbReference>
<evidence type="ECO:0000313" key="29">
    <source>
        <dbReference type="Ensembl" id="ENSLACP00000004499.1"/>
    </source>
</evidence>
<dbReference type="InterPro" id="IPR000719">
    <property type="entry name" value="Prot_kinase_dom"/>
</dbReference>
<reference evidence="30" key="1">
    <citation type="submission" date="2011-08" db="EMBL/GenBank/DDBJ databases">
        <title>The draft genome of Latimeria chalumnae.</title>
        <authorList>
            <person name="Di Palma F."/>
            <person name="Alfoldi J."/>
            <person name="Johnson J."/>
            <person name="Berlin A."/>
            <person name="Gnerre S."/>
            <person name="Jaffe D."/>
            <person name="MacCallum I."/>
            <person name="Young S."/>
            <person name="Walker B.J."/>
            <person name="Lander E."/>
            <person name="Lindblad-Toh K."/>
        </authorList>
    </citation>
    <scope>NUCLEOTIDE SEQUENCE [LARGE SCALE GENOMIC DNA]</scope>
    <source>
        <strain evidence="30">Wild caught</strain>
    </source>
</reference>
<keyword evidence="18" id="KW-0832">Ubl conjugation</keyword>
<evidence type="ECO:0000256" key="12">
    <source>
        <dbReference type="ARBA" id="ARBA00022679"/>
    </source>
</evidence>
<feature type="domain" description="CARD" evidence="28">
    <location>
        <begin position="456"/>
        <end position="538"/>
    </location>
</feature>
<proteinExistence type="inferred from homology"/>
<evidence type="ECO:0000256" key="20">
    <source>
        <dbReference type="ARBA" id="ARBA00023130"/>
    </source>
</evidence>
<reference evidence="29" key="3">
    <citation type="submission" date="2025-09" db="UniProtKB">
        <authorList>
            <consortium name="Ensembl"/>
        </authorList>
    </citation>
    <scope>IDENTIFICATION</scope>
</reference>
<dbReference type="CDD" id="cd08786">
    <property type="entry name" value="CARD_RIP2_CARD3"/>
    <property type="match status" value="1"/>
</dbReference>
<dbReference type="FunFam" id="1.10.533.10:FF:000037">
    <property type="entry name" value="Receptor-interacting serine/threonine-protein kinase 2"/>
    <property type="match status" value="1"/>
</dbReference>
<dbReference type="GO" id="GO:0005783">
    <property type="term" value="C:endoplasmic reticulum"/>
    <property type="evidence" value="ECO:0007669"/>
    <property type="project" value="UniProtKB-SubCell"/>
</dbReference>
<sequence length="567" mass="64234">VHYMMDCSGNSSVSSVSSWLPIIHQVKLTDLHYLSKGGYSMVFRARHSDWRTEVAVKCLQLQSSFGERERNSVLREAEVLHKARFPHIIQILGICNEPEFMGIVTEYMRNGSLDQLLHEKDHYPVLVWPLRIRILYEVALGVNFLHNMNPPLLHHDLKTQNILLDDEFHVKIADFGLSKWRQLSITKSSGPKSPVGGGTVIYMPPEEYEPTQKRRADVKHDIYSYAIIMWEVLSRKQPFEEATNPMQIMFSVLKGTRPDTSEESLPLDIPSREVMMQLITSSWAQNPSERPSFQKCLIELEPVIRAFDEITLLEAVLQLKKMNVRSKSNFSLSLACEKTPLQDLKSLNVPVKHTLLQDSCSSACSSHEESSSKPHSLMMLTTIFRHPHTDSPASLVALSLDDNLSLSQSARPLPDSGFLSSCPSKGVPESEPPYQELSSLTATSTESSGFMVESSQQGIAHQWIQSKREDIVNQMTEACLNQSLDALISRDLILKEDYELIISRPTRTARVRQLLDMCDSQGEDFTRIIVQKLKDNKQMGLLPFPDLSPLPSNAPSLKFFFNHVNNF</sequence>
<evidence type="ECO:0000256" key="14">
    <source>
        <dbReference type="ARBA" id="ARBA00022741"/>
    </source>
</evidence>
<dbReference type="FunCoup" id="H3A4C8">
    <property type="interactions" value="332"/>
</dbReference>
<evidence type="ECO:0000256" key="25">
    <source>
        <dbReference type="ARBA" id="ARBA00075761"/>
    </source>
</evidence>
<evidence type="ECO:0000256" key="26">
    <source>
        <dbReference type="SAM" id="MobiDB-lite"/>
    </source>
</evidence>
<dbReference type="GeneTree" id="ENSGT00940000156113"/>
<evidence type="ECO:0000256" key="13">
    <source>
        <dbReference type="ARBA" id="ARBA00022703"/>
    </source>
</evidence>
<dbReference type="Gene3D" id="1.10.533.10">
    <property type="entry name" value="Death Domain, Fas"/>
    <property type="match status" value="1"/>
</dbReference>
<dbReference type="PROSITE" id="PS50209">
    <property type="entry name" value="CARD"/>
    <property type="match status" value="1"/>
</dbReference>
<dbReference type="GO" id="GO:0004706">
    <property type="term" value="F:JUN kinase kinase kinase activity"/>
    <property type="evidence" value="ECO:0007669"/>
    <property type="project" value="TreeGrafter"/>
</dbReference>
<dbReference type="SMART" id="SM00220">
    <property type="entry name" value="S_TKc"/>
    <property type="match status" value="1"/>
</dbReference>
<protein>
    <recommendedName>
        <fullName evidence="24">Receptor-interacting serine/threonine-protein kinase 2</fullName>
        <ecNumber evidence="5">2.7.11.1</ecNumber>
    </recommendedName>
    <alternativeName>
        <fullName evidence="25">Tyrosine-protein kinase RIPK2</fullName>
    </alternativeName>
</protein>
<evidence type="ECO:0000256" key="4">
    <source>
        <dbReference type="ARBA" id="ARBA00005843"/>
    </source>
</evidence>
<dbReference type="GO" id="GO:0006915">
    <property type="term" value="P:apoptotic process"/>
    <property type="evidence" value="ECO:0007669"/>
    <property type="project" value="UniProtKB-KW"/>
</dbReference>
<dbReference type="Ensembl" id="ENSLACT00000004538.1">
    <property type="protein sequence ID" value="ENSLACP00000004499.1"/>
    <property type="gene ID" value="ENSLACG00000004004.1"/>
</dbReference>
<dbReference type="EMBL" id="AFYH01196755">
    <property type="status" value="NOT_ANNOTATED_CDS"/>
    <property type="molecule type" value="Genomic_DNA"/>
</dbReference>
<evidence type="ECO:0000256" key="23">
    <source>
        <dbReference type="ARBA" id="ARBA00048679"/>
    </source>
</evidence>
<dbReference type="Proteomes" id="UP000008672">
    <property type="component" value="Unassembled WGS sequence"/>
</dbReference>
<comment type="subcellular location">
    <subcellularLocation>
        <location evidence="1">Cell membrane</location>
        <topology evidence="1">Peripheral membrane protein</topology>
    </subcellularLocation>
    <subcellularLocation>
        <location evidence="3">Cytoplasm</location>
    </subcellularLocation>
    <subcellularLocation>
        <location evidence="2">Endoplasmic reticulum</location>
    </subcellularLocation>
</comment>
<keyword evidence="7" id="KW-0963">Cytoplasm</keyword>
<evidence type="ECO:0000256" key="8">
    <source>
        <dbReference type="ARBA" id="ARBA00022499"/>
    </source>
</evidence>
<dbReference type="InterPro" id="IPR011009">
    <property type="entry name" value="Kinase-like_dom_sf"/>
</dbReference>
<dbReference type="Gene3D" id="1.10.510.10">
    <property type="entry name" value="Transferase(Phosphotransferase) domain 1"/>
    <property type="match status" value="1"/>
</dbReference>
<dbReference type="Pfam" id="PF00069">
    <property type="entry name" value="Pkinase"/>
    <property type="match status" value="1"/>
</dbReference>
<evidence type="ECO:0000256" key="5">
    <source>
        <dbReference type="ARBA" id="ARBA00012513"/>
    </source>
</evidence>
<evidence type="ECO:0000256" key="7">
    <source>
        <dbReference type="ARBA" id="ARBA00022490"/>
    </source>
</evidence>
<dbReference type="FunFam" id="1.10.510.10:FF:000288">
    <property type="entry name" value="Receptor-interacting serine/threonine-protein kinase 2"/>
    <property type="match status" value="1"/>
</dbReference>
<keyword evidence="8" id="KW-1017">Isopeptide bond</keyword>
<dbReference type="EC" id="2.7.11.1" evidence="5"/>
<dbReference type="GO" id="GO:0005886">
    <property type="term" value="C:plasma membrane"/>
    <property type="evidence" value="ECO:0007669"/>
    <property type="project" value="UniProtKB-SubCell"/>
</dbReference>
<keyword evidence="19" id="KW-0391">Immunity</keyword>
<dbReference type="OMA" id="MDIPHRV"/>
<evidence type="ECO:0000256" key="15">
    <source>
        <dbReference type="ARBA" id="ARBA00022777"/>
    </source>
</evidence>
<evidence type="ECO:0000259" key="27">
    <source>
        <dbReference type="PROSITE" id="PS50011"/>
    </source>
</evidence>
<keyword evidence="21" id="KW-0472">Membrane</keyword>